<feature type="signal peptide" evidence="2">
    <location>
        <begin position="1"/>
        <end position="21"/>
    </location>
</feature>
<feature type="chain" id="PRO_5003207017" evidence="2">
    <location>
        <begin position="22"/>
        <end position="182"/>
    </location>
</feature>
<sequence>MKKQITAAMMILTMIAAPAMANSMDNQIFENQVFHTRADAPMQLAELSQKEMKETEGAFLPLAILGGAAIGMWTQHGFSYATTGRPASVRDVAIAGGLGAIPGGVGAAGKVVSFAKYGREIKIGNNMRIAPFGNRTGHPIGKFPHYHRRVTDNTGKTLPGQGIGRHRPWESKSTDRSWKNRF</sequence>
<protein>
    <submittedName>
        <fullName evidence="3">Periplasmic protein</fullName>
    </submittedName>
</protein>
<organism evidence="3 4">
    <name type="scientific">Neisseria meningitidis serogroup B / serotype 15 (strain H44/76)</name>
    <dbReference type="NCBI Taxonomy" id="909420"/>
    <lineage>
        <taxon>Bacteria</taxon>
        <taxon>Pseudomonadati</taxon>
        <taxon>Pseudomonadota</taxon>
        <taxon>Betaproteobacteria</taxon>
        <taxon>Neisseriales</taxon>
        <taxon>Neisseriaceae</taxon>
        <taxon>Neisseria</taxon>
    </lineage>
</organism>
<reference evidence="3 4" key="1">
    <citation type="journal article" date="2011" name="J. Bacteriol.">
        <title>Genome sequence of Neisseria meningitidis serogroup B strain H44/76.</title>
        <authorList>
            <person name="Piet J.R."/>
            <person name="Huis In 't Veld R.A."/>
            <person name="van Schaik B.D."/>
            <person name="van Kampen A.H."/>
            <person name="Baas F."/>
            <person name="van de Beek D."/>
            <person name="Pannekoek Y."/>
            <person name="van der Ende A."/>
        </authorList>
    </citation>
    <scope>NUCLEOTIDE SEQUENCE [LARGE SCALE GENOMIC DNA]</scope>
    <source>
        <strain evidence="3 4">H44/76</strain>
    </source>
</reference>
<dbReference type="KEGG" id="nmh:NMBH4476_1326"/>
<dbReference type="RefSeq" id="WP_002222683.1">
    <property type="nucleotide sequence ID" value="NC_017516.1"/>
</dbReference>
<accession>E6MYZ3</accession>
<evidence type="ECO:0000313" key="3">
    <source>
        <dbReference type="EMBL" id="EFV63244.1"/>
    </source>
</evidence>
<dbReference type="Proteomes" id="UP000032707">
    <property type="component" value="Unassembled WGS sequence"/>
</dbReference>
<feature type="compositionally biased region" description="Basic and acidic residues" evidence="1">
    <location>
        <begin position="167"/>
        <end position="182"/>
    </location>
</feature>
<evidence type="ECO:0000256" key="1">
    <source>
        <dbReference type="SAM" id="MobiDB-lite"/>
    </source>
</evidence>
<proteinExistence type="predicted"/>
<feature type="region of interest" description="Disordered" evidence="1">
    <location>
        <begin position="143"/>
        <end position="182"/>
    </location>
</feature>
<dbReference type="EMBL" id="AEQZ01000040">
    <property type="protein sequence ID" value="EFV63244.1"/>
    <property type="molecule type" value="Genomic_DNA"/>
</dbReference>
<gene>
    <name evidence="3" type="ORF">NMH_1992</name>
</gene>
<dbReference type="AlphaFoldDB" id="E6MYZ3"/>
<comment type="caution">
    <text evidence="3">The sequence shown here is derived from an EMBL/GenBank/DDBJ whole genome shotgun (WGS) entry which is preliminary data.</text>
</comment>
<evidence type="ECO:0000313" key="4">
    <source>
        <dbReference type="Proteomes" id="UP000032707"/>
    </source>
</evidence>
<keyword evidence="2" id="KW-0732">Signal</keyword>
<evidence type="ECO:0000256" key="2">
    <source>
        <dbReference type="SAM" id="SignalP"/>
    </source>
</evidence>
<name>E6MYZ3_NEIMH</name>
<dbReference type="PATRIC" id="fig|909420.3.peg.1808"/>